<dbReference type="InterPro" id="IPR045864">
    <property type="entry name" value="aa-tRNA-synth_II/BPL/LPL"/>
</dbReference>
<protein>
    <submittedName>
        <fullName evidence="2">Histidine--tRNA ligase, cytoplasmic</fullName>
    </submittedName>
</protein>
<dbReference type="GO" id="GO:0016874">
    <property type="term" value="F:ligase activity"/>
    <property type="evidence" value="ECO:0007669"/>
    <property type="project" value="UniProtKB-KW"/>
</dbReference>
<dbReference type="PANTHER" id="PTHR11476:SF7">
    <property type="entry name" value="HISTIDINE--TRNA LIGASE"/>
    <property type="match status" value="1"/>
</dbReference>
<proteinExistence type="predicted"/>
<gene>
    <name evidence="2" type="primary">Hars</name>
    <name evidence="2" type="ORF">GZH46_02797</name>
</gene>
<dbReference type="Gene3D" id="3.30.930.10">
    <property type="entry name" value="Bira Bifunctional Protein, Domain 2"/>
    <property type="match status" value="1"/>
</dbReference>
<dbReference type="SUPFAM" id="SSF55681">
    <property type="entry name" value="Class II aaRS and biotin synthetases"/>
    <property type="match status" value="1"/>
</dbReference>
<evidence type="ECO:0000313" key="3">
    <source>
        <dbReference type="Proteomes" id="UP000825002"/>
    </source>
</evidence>
<comment type="caution">
    <text evidence="2">The sequence shown here is derived from an EMBL/GenBank/DDBJ whole genome shotgun (WGS) entry which is preliminary data.</text>
</comment>
<reference evidence="2 3" key="1">
    <citation type="submission" date="2020-10" db="EMBL/GenBank/DDBJ databases">
        <authorList>
            <person name="Klimov P.B."/>
            <person name="Dyachkov S.M."/>
            <person name="Chetverikov P.E."/>
        </authorList>
    </citation>
    <scope>NUCLEOTIDE SEQUENCE [LARGE SCALE GENOMIC DNA]</scope>
    <source>
        <strain evidence="2">BMOC 18-1129-001#AD2665</strain>
        <tissue evidence="2">Entire mites</tissue>
    </source>
</reference>
<dbReference type="Pfam" id="PF13393">
    <property type="entry name" value="tRNA-synt_His"/>
    <property type="match status" value="1"/>
</dbReference>
<dbReference type="EMBL" id="JAIFTH010001089">
    <property type="protein sequence ID" value="KAG9508702.1"/>
    <property type="molecule type" value="Genomic_DNA"/>
</dbReference>
<dbReference type="Proteomes" id="UP000825002">
    <property type="component" value="Unassembled WGS sequence"/>
</dbReference>
<feature type="domain" description="Class II Histidinyl-tRNA synthetase (HisRS)-like catalytic core" evidence="1">
    <location>
        <begin position="11"/>
        <end position="123"/>
    </location>
</feature>
<feature type="non-terminal residue" evidence="2">
    <location>
        <position position="1"/>
    </location>
</feature>
<sequence>MSQIVLKTPKGMRDHAPRQMQIREHVFKIITDCFKRHGAEQIDTPVCELREMLTGNYGEESKLIYNLEDQGGEILSLRYDLTVPFARYLGQNKIQSMKRYHIAKVYRRDNPSITKGRFREFHQCVSRQFDKN</sequence>
<organism evidence="2 3">
    <name type="scientific">Fragariocoptes setiger</name>
    <dbReference type="NCBI Taxonomy" id="1670756"/>
    <lineage>
        <taxon>Eukaryota</taxon>
        <taxon>Metazoa</taxon>
        <taxon>Ecdysozoa</taxon>
        <taxon>Arthropoda</taxon>
        <taxon>Chelicerata</taxon>
        <taxon>Arachnida</taxon>
        <taxon>Acari</taxon>
        <taxon>Acariformes</taxon>
        <taxon>Trombidiformes</taxon>
        <taxon>Prostigmata</taxon>
        <taxon>Eupodina</taxon>
        <taxon>Eriophyoidea</taxon>
        <taxon>Phytoptidae</taxon>
        <taxon>Fragariocoptes</taxon>
    </lineage>
</organism>
<name>A0ABQ7S5L8_9ACAR</name>
<accession>A0ABQ7S5L8</accession>
<dbReference type="PANTHER" id="PTHR11476">
    <property type="entry name" value="HISTIDYL-TRNA SYNTHETASE"/>
    <property type="match status" value="1"/>
</dbReference>
<dbReference type="InterPro" id="IPR041715">
    <property type="entry name" value="HisRS-like_core"/>
</dbReference>
<evidence type="ECO:0000313" key="2">
    <source>
        <dbReference type="EMBL" id="KAG9508702.1"/>
    </source>
</evidence>
<keyword evidence="2" id="KW-0436">Ligase</keyword>
<keyword evidence="3" id="KW-1185">Reference proteome</keyword>
<evidence type="ECO:0000259" key="1">
    <source>
        <dbReference type="Pfam" id="PF13393"/>
    </source>
</evidence>